<keyword evidence="7" id="KW-1185">Reference proteome</keyword>
<evidence type="ECO:0000256" key="4">
    <source>
        <dbReference type="ARBA" id="ARBA00023136"/>
    </source>
</evidence>
<organism evidence="6 7">
    <name type="scientific">Methylomonas rosea</name>
    <dbReference type="NCBI Taxonomy" id="2952227"/>
    <lineage>
        <taxon>Bacteria</taxon>
        <taxon>Pseudomonadati</taxon>
        <taxon>Pseudomonadota</taxon>
        <taxon>Gammaproteobacteria</taxon>
        <taxon>Methylococcales</taxon>
        <taxon>Methylococcaceae</taxon>
        <taxon>Methylomonas</taxon>
    </lineage>
</organism>
<reference evidence="6 7" key="1">
    <citation type="submission" date="2022-07" db="EMBL/GenBank/DDBJ databases">
        <title>Methylomonas rivi sp. nov., Methylomonas rosea sp. nov., Methylomonas aureus sp. nov. and Methylomonas subterranea sp. nov., four novel methanotrophs isolated from a freshwater creek and the deep terrestrial subsurface.</title>
        <authorList>
            <person name="Abin C."/>
            <person name="Sankaranarayanan K."/>
            <person name="Garner C."/>
            <person name="Sindelar R."/>
            <person name="Kotary K."/>
            <person name="Garner R."/>
            <person name="Barclay S."/>
            <person name="Lawson P."/>
            <person name="Krumholz L."/>
        </authorList>
    </citation>
    <scope>NUCLEOTIDE SEQUENCE [LARGE SCALE GENOMIC DNA]</scope>
    <source>
        <strain evidence="6 7">WSC-7</strain>
    </source>
</reference>
<proteinExistence type="predicted"/>
<name>A0ABT1TYI0_9GAMM</name>
<feature type="transmembrane region" description="Helical" evidence="5">
    <location>
        <begin position="92"/>
        <end position="122"/>
    </location>
</feature>
<dbReference type="EMBL" id="JANIBL010000074">
    <property type="protein sequence ID" value="MCQ8119492.1"/>
    <property type="molecule type" value="Genomic_DNA"/>
</dbReference>
<accession>A0ABT1TYI0</accession>
<keyword evidence="2 5" id="KW-0812">Transmembrane</keyword>
<evidence type="ECO:0000256" key="3">
    <source>
        <dbReference type="ARBA" id="ARBA00022989"/>
    </source>
</evidence>
<evidence type="ECO:0000256" key="5">
    <source>
        <dbReference type="SAM" id="Phobius"/>
    </source>
</evidence>
<dbReference type="InterPro" id="IPR007318">
    <property type="entry name" value="Phopholipid_MeTrfase"/>
</dbReference>
<dbReference type="PANTHER" id="PTHR12714:SF24">
    <property type="entry name" value="SLR1182 PROTEIN"/>
    <property type="match status" value="1"/>
</dbReference>
<dbReference type="Pfam" id="PF04191">
    <property type="entry name" value="PEMT"/>
    <property type="match status" value="1"/>
</dbReference>
<gene>
    <name evidence="6" type="ORF">NP589_18870</name>
</gene>
<sequence>MNTLELRIPPVALSLFIAGAMWLASVQFPVMSFCIPGRLILSMALCGIGIVFVVAGVIAFRTAKTTVNPMRPGTASTLVSSGVYRFSRNPMYVGFLFALGSWAFFLAHALGFILLPAFVIYMNRFQISPEERALSSKFGKHFATYTQSVPRWL</sequence>
<keyword evidence="3 5" id="KW-1133">Transmembrane helix</keyword>
<dbReference type="Gene3D" id="1.20.120.1630">
    <property type="match status" value="1"/>
</dbReference>
<feature type="transmembrane region" description="Helical" evidence="5">
    <location>
        <begin position="39"/>
        <end position="60"/>
    </location>
</feature>
<keyword evidence="4 5" id="KW-0472">Membrane</keyword>
<dbReference type="Proteomes" id="UP001524570">
    <property type="component" value="Unassembled WGS sequence"/>
</dbReference>
<dbReference type="PANTHER" id="PTHR12714">
    <property type="entry name" value="PROTEIN-S ISOPRENYLCYSTEINE O-METHYLTRANSFERASE"/>
    <property type="match status" value="1"/>
</dbReference>
<protein>
    <submittedName>
        <fullName evidence="6">Isoprenylcysteine carboxylmethyltransferase family protein</fullName>
    </submittedName>
</protein>
<comment type="subcellular location">
    <subcellularLocation>
        <location evidence="1">Endomembrane system</location>
        <topology evidence="1">Multi-pass membrane protein</topology>
    </subcellularLocation>
</comment>
<evidence type="ECO:0000313" key="7">
    <source>
        <dbReference type="Proteomes" id="UP001524570"/>
    </source>
</evidence>
<feature type="transmembrane region" description="Helical" evidence="5">
    <location>
        <begin position="12"/>
        <end position="32"/>
    </location>
</feature>
<dbReference type="RefSeq" id="WP_256608345.1">
    <property type="nucleotide sequence ID" value="NZ_JANIBL010000074.1"/>
</dbReference>
<evidence type="ECO:0000256" key="1">
    <source>
        <dbReference type="ARBA" id="ARBA00004127"/>
    </source>
</evidence>
<evidence type="ECO:0000256" key="2">
    <source>
        <dbReference type="ARBA" id="ARBA00022692"/>
    </source>
</evidence>
<comment type="caution">
    <text evidence="6">The sequence shown here is derived from an EMBL/GenBank/DDBJ whole genome shotgun (WGS) entry which is preliminary data.</text>
</comment>
<evidence type="ECO:0000313" key="6">
    <source>
        <dbReference type="EMBL" id="MCQ8119492.1"/>
    </source>
</evidence>